<evidence type="ECO:0000313" key="1">
    <source>
        <dbReference type="EMBL" id="AJF40571.1"/>
    </source>
</evidence>
<proteinExistence type="predicted"/>
<name>A0A0B5GY26_9CAUD</name>
<sequence>MKKMYSLWGRVGKGFDWTLLRSNVKRSELPELITHYLKTYREVDYREQ</sequence>
<organism evidence="1 2">
    <name type="scientific">Salmonella phage Mushroom</name>
    <dbReference type="NCBI Taxonomy" id="1572716"/>
    <lineage>
        <taxon>Viruses</taxon>
        <taxon>Duplodnaviria</taxon>
        <taxon>Heunggongvirae</taxon>
        <taxon>Uroviricota</taxon>
        <taxon>Caudoviricetes</taxon>
        <taxon>Andersonviridae</taxon>
        <taxon>Ounavirinae</taxon>
        <taxon>Felixounavirus</taxon>
        <taxon>Felixounavirus mushroom</taxon>
    </lineage>
</organism>
<accession>A0A0B5GY26</accession>
<gene>
    <name evidence="1" type="ORF">CPT_Mushroom41</name>
</gene>
<dbReference type="Proteomes" id="UP000031806">
    <property type="component" value="Segment"/>
</dbReference>
<keyword evidence="2" id="KW-1185">Reference proteome</keyword>
<dbReference type="EMBL" id="KP143762">
    <property type="protein sequence ID" value="AJF40571.1"/>
    <property type="molecule type" value="Genomic_DNA"/>
</dbReference>
<protein>
    <submittedName>
        <fullName evidence="1">Uncharacterized protein</fullName>
    </submittedName>
</protein>
<reference evidence="1 2" key="1">
    <citation type="journal article" date="2015" name="Genome Announc.">
        <title>Complete Genome Sequence of Salmonella enterica Serovar Typhimurium Myophage Mushroom.</title>
        <authorList>
            <person name="Tolen T.N."/>
            <person name="Xie Y."/>
            <person name="Hernandez A.C."/>
            <person name="Kuty Everett G.F."/>
        </authorList>
    </citation>
    <scope>NUCLEOTIDE SEQUENCE [LARGE SCALE GENOMIC DNA]</scope>
</reference>
<evidence type="ECO:0000313" key="2">
    <source>
        <dbReference type="Proteomes" id="UP000031806"/>
    </source>
</evidence>